<gene>
    <name evidence="9" type="ORF">SAMN06296427_1057</name>
</gene>
<keyword evidence="5" id="KW-0443">Lipid metabolism</keyword>
<feature type="transmembrane region" description="Helical" evidence="7">
    <location>
        <begin position="29"/>
        <end position="50"/>
    </location>
</feature>
<dbReference type="Pfam" id="PF04116">
    <property type="entry name" value="FA_hydroxylase"/>
    <property type="match status" value="1"/>
</dbReference>
<dbReference type="GO" id="GO:0005506">
    <property type="term" value="F:iron ion binding"/>
    <property type="evidence" value="ECO:0007669"/>
    <property type="project" value="InterPro"/>
</dbReference>
<dbReference type="PANTHER" id="PTHR21624">
    <property type="entry name" value="STEROL DESATURASE-RELATED PROTEIN"/>
    <property type="match status" value="1"/>
</dbReference>
<dbReference type="GO" id="GO:0006643">
    <property type="term" value="P:membrane lipid metabolic process"/>
    <property type="evidence" value="ECO:0007669"/>
    <property type="project" value="TreeGrafter"/>
</dbReference>
<dbReference type="STRING" id="1434700.SAMN06296427_1057"/>
<dbReference type="GO" id="GO:0008610">
    <property type="term" value="P:lipid biosynthetic process"/>
    <property type="evidence" value="ECO:0007669"/>
    <property type="project" value="InterPro"/>
</dbReference>
<dbReference type="GO" id="GO:0050479">
    <property type="term" value="F:glyceryl-ether monooxygenase activity"/>
    <property type="evidence" value="ECO:0007669"/>
    <property type="project" value="TreeGrafter"/>
</dbReference>
<evidence type="ECO:0000256" key="5">
    <source>
        <dbReference type="ARBA" id="ARBA00023098"/>
    </source>
</evidence>
<evidence type="ECO:0000256" key="7">
    <source>
        <dbReference type="SAM" id="Phobius"/>
    </source>
</evidence>
<keyword evidence="10" id="KW-1185">Reference proteome</keyword>
<feature type="domain" description="Fatty acid hydroxylase" evidence="8">
    <location>
        <begin position="107"/>
        <end position="237"/>
    </location>
</feature>
<dbReference type="RefSeq" id="WP_084017216.1">
    <property type="nucleotide sequence ID" value="NZ_FWXS01000005.1"/>
</dbReference>
<evidence type="ECO:0000313" key="9">
    <source>
        <dbReference type="EMBL" id="SMC62930.1"/>
    </source>
</evidence>
<reference evidence="9 10" key="1">
    <citation type="submission" date="2017-04" db="EMBL/GenBank/DDBJ databases">
        <authorList>
            <person name="Afonso C.L."/>
            <person name="Miller P.J."/>
            <person name="Scott M.A."/>
            <person name="Spackman E."/>
            <person name="Goraichik I."/>
            <person name="Dimitrov K.M."/>
            <person name="Suarez D.L."/>
            <person name="Swayne D.E."/>
        </authorList>
    </citation>
    <scope>NUCLEOTIDE SEQUENCE [LARGE SCALE GENOMIC DNA]</scope>
    <source>
        <strain evidence="9 10">CGMCC 1.12708</strain>
    </source>
</reference>
<dbReference type="OrthoDB" id="9770329at2"/>
<name>A0A1W2AQX9_9FLAO</name>
<keyword evidence="2 7" id="KW-0812">Transmembrane</keyword>
<dbReference type="InterPro" id="IPR051689">
    <property type="entry name" value="Sterol_desaturase/TMEM195"/>
</dbReference>
<keyword evidence="4" id="KW-0560">Oxidoreductase</keyword>
<keyword evidence="6 7" id="KW-0472">Membrane</keyword>
<feature type="transmembrane region" description="Helical" evidence="7">
    <location>
        <begin position="99"/>
        <end position="118"/>
    </location>
</feature>
<evidence type="ECO:0000256" key="2">
    <source>
        <dbReference type="ARBA" id="ARBA00022692"/>
    </source>
</evidence>
<organism evidence="9 10">
    <name type="scientific">Moheibacter sediminis</name>
    <dbReference type="NCBI Taxonomy" id="1434700"/>
    <lineage>
        <taxon>Bacteria</taxon>
        <taxon>Pseudomonadati</taxon>
        <taxon>Bacteroidota</taxon>
        <taxon>Flavobacteriia</taxon>
        <taxon>Flavobacteriales</taxon>
        <taxon>Weeksellaceae</taxon>
        <taxon>Moheibacter</taxon>
    </lineage>
</organism>
<keyword evidence="3 7" id="KW-1133">Transmembrane helix</keyword>
<dbReference type="Proteomes" id="UP000192393">
    <property type="component" value="Unassembled WGS sequence"/>
</dbReference>
<evidence type="ECO:0000256" key="1">
    <source>
        <dbReference type="ARBA" id="ARBA00004127"/>
    </source>
</evidence>
<sequence length="308" mass="36490">MFRDFNELFGAEKIDYLDVTSLESDSANLIVYAIPVMAFLTILEIWYSWYSEKKNYNTTEALGSLFVGLGNVAINLFFKATMIYGSILLYNLVPWRMELNWWTLIPCLLLYDLCSYWSHRVSHFNRFFWSTHVVHHSAESYNLTVSFRLSWIQHFKIIFFIPLAICGFHPVVFFIANQISVLFQFWQHTEHIPKLHPWIEKIFVTPSNHRVHHGSEEKYIDKNFAAIFIFWDKLFGTYEPEQEKPTYGLTTKIKTSMNPLYLNFHEYKDIISDVKSAKGIRKKLFFIFGSPGAIYRYKVKHNELNEVK</sequence>
<evidence type="ECO:0000313" key="10">
    <source>
        <dbReference type="Proteomes" id="UP000192393"/>
    </source>
</evidence>
<evidence type="ECO:0000256" key="4">
    <source>
        <dbReference type="ARBA" id="ARBA00023002"/>
    </source>
</evidence>
<evidence type="ECO:0000256" key="6">
    <source>
        <dbReference type="ARBA" id="ARBA00023136"/>
    </source>
</evidence>
<dbReference type="InterPro" id="IPR006694">
    <property type="entry name" value="Fatty_acid_hydroxylase"/>
</dbReference>
<dbReference type="GO" id="GO:0016020">
    <property type="term" value="C:membrane"/>
    <property type="evidence" value="ECO:0007669"/>
    <property type="project" value="GOC"/>
</dbReference>
<accession>A0A1W2AQX9</accession>
<dbReference type="GO" id="GO:0012505">
    <property type="term" value="C:endomembrane system"/>
    <property type="evidence" value="ECO:0007669"/>
    <property type="project" value="UniProtKB-SubCell"/>
</dbReference>
<dbReference type="EMBL" id="FWXS01000005">
    <property type="protein sequence ID" value="SMC62930.1"/>
    <property type="molecule type" value="Genomic_DNA"/>
</dbReference>
<dbReference type="AlphaFoldDB" id="A0A1W2AQX9"/>
<comment type="subcellular location">
    <subcellularLocation>
        <location evidence="1">Endomembrane system</location>
        <topology evidence="1">Multi-pass membrane protein</topology>
    </subcellularLocation>
</comment>
<evidence type="ECO:0000256" key="3">
    <source>
        <dbReference type="ARBA" id="ARBA00022989"/>
    </source>
</evidence>
<feature type="transmembrane region" description="Helical" evidence="7">
    <location>
        <begin position="62"/>
        <end position="87"/>
    </location>
</feature>
<proteinExistence type="predicted"/>
<evidence type="ECO:0000259" key="8">
    <source>
        <dbReference type="Pfam" id="PF04116"/>
    </source>
</evidence>
<feature type="transmembrane region" description="Helical" evidence="7">
    <location>
        <begin position="157"/>
        <end position="176"/>
    </location>
</feature>
<dbReference type="PANTHER" id="PTHR21624:SF1">
    <property type="entry name" value="ALKYLGLYCEROL MONOOXYGENASE"/>
    <property type="match status" value="1"/>
</dbReference>
<protein>
    <submittedName>
        <fullName evidence="9">Sterol desaturase/sphingolipid hydroxylase, fatty acid hydroxylase superfamily</fullName>
    </submittedName>
</protein>